<keyword evidence="7" id="KW-0443">Lipid metabolism</keyword>
<dbReference type="GO" id="GO:0006633">
    <property type="term" value="P:fatty acid biosynthetic process"/>
    <property type="evidence" value="ECO:0007669"/>
    <property type="project" value="UniProtKB-UniPathway"/>
</dbReference>
<accession>A0LDR2</accession>
<keyword evidence="14" id="KW-1185">Reference proteome</keyword>
<dbReference type="eggNOG" id="COG0623">
    <property type="taxonomic scope" value="Bacteria"/>
</dbReference>
<dbReference type="FunFam" id="3.40.50.720:FF:000054">
    <property type="entry name" value="Enoyl-[acyl-carrier-protein] reductase [NADH]"/>
    <property type="match status" value="1"/>
</dbReference>
<comment type="pathway">
    <text evidence="1">Lipid metabolism; fatty acid biosynthesis.</text>
</comment>
<dbReference type="HOGENOM" id="CLU_010194_10_1_5"/>
<dbReference type="InterPro" id="IPR036291">
    <property type="entry name" value="NAD(P)-bd_dom_sf"/>
</dbReference>
<evidence type="ECO:0000256" key="8">
    <source>
        <dbReference type="ARBA" id="ARBA00023160"/>
    </source>
</evidence>
<feature type="active site" description="Proton acceptor" evidence="10">
    <location>
        <position position="145"/>
    </location>
</feature>
<dbReference type="RefSeq" id="WP_011715159.1">
    <property type="nucleotide sequence ID" value="NC_008576.1"/>
</dbReference>
<evidence type="ECO:0000256" key="9">
    <source>
        <dbReference type="PIRNR" id="PIRNR000094"/>
    </source>
</evidence>
<evidence type="ECO:0000256" key="3">
    <source>
        <dbReference type="ARBA" id="ARBA00022516"/>
    </source>
</evidence>
<dbReference type="STRING" id="156889.Mmc1_3620"/>
<reference evidence="13 14" key="2">
    <citation type="journal article" date="2012" name="Int. J. Syst. Evol. Microbiol.">
        <title>Magnetococcus marinus gen. nov., sp. nov., a marine, magnetotactic bacterium that represents a novel lineage (Magnetococcaceae fam. nov.; Magnetococcales ord. nov.) at the base of the Alphaproteobacteria.</title>
        <authorList>
            <person name="Bazylinski D.A."/>
            <person name="Williams T.J."/>
            <person name="Lefevre C.T."/>
            <person name="Berg R.J."/>
            <person name="Zhang C.L."/>
            <person name="Bowser S.S."/>
            <person name="Dean A.J."/>
            <person name="Beveridge T.J."/>
        </authorList>
    </citation>
    <scope>NUCLEOTIDE SEQUENCE [LARGE SCALE GENOMIC DNA]</scope>
    <source>
        <strain evidence="14">ATCC BAA-1437 / JCM 17883 / MC-1</strain>
    </source>
</reference>
<dbReference type="KEGG" id="mgm:Mmc1_3620"/>
<dbReference type="PANTHER" id="PTHR43159">
    <property type="entry name" value="ENOYL-[ACYL-CARRIER-PROTEIN] REDUCTASE"/>
    <property type="match status" value="1"/>
</dbReference>
<evidence type="ECO:0000256" key="5">
    <source>
        <dbReference type="ARBA" id="ARBA00023002"/>
    </source>
</evidence>
<dbReference type="GO" id="GO:0004318">
    <property type="term" value="F:enoyl-[acyl-carrier-protein] reductase (NADH) activity"/>
    <property type="evidence" value="ECO:0007669"/>
    <property type="project" value="UniProtKB-EC"/>
</dbReference>
<keyword evidence="4" id="KW-0276">Fatty acid metabolism</keyword>
<dbReference type="InterPro" id="IPR002347">
    <property type="entry name" value="SDR_fam"/>
</dbReference>
<dbReference type="Gene3D" id="1.10.8.400">
    <property type="entry name" value="Enoyl acyl carrier protein reductase"/>
    <property type="match status" value="1"/>
</dbReference>
<feature type="binding site" evidence="12">
    <location>
        <position position="13"/>
    </location>
    <ligand>
        <name>NAD(+)</name>
        <dbReference type="ChEBI" id="CHEBI:57540"/>
    </ligand>
</feature>
<dbReference type="EMBL" id="CP000471">
    <property type="protein sequence ID" value="ABK46105.1"/>
    <property type="molecule type" value="Genomic_DNA"/>
</dbReference>
<keyword evidence="5 9" id="KW-0560">Oxidoreductase</keyword>
<dbReference type="EC" id="1.3.1.9" evidence="9"/>
<dbReference type="Pfam" id="PF13561">
    <property type="entry name" value="adh_short_C2"/>
    <property type="match status" value="1"/>
</dbReference>
<dbReference type="UniPathway" id="UPA00094"/>
<feature type="binding site" evidence="12">
    <location>
        <begin position="19"/>
        <end position="20"/>
    </location>
    <ligand>
        <name>NAD(+)</name>
        <dbReference type="ChEBI" id="CHEBI:57540"/>
    </ligand>
</feature>
<dbReference type="SUPFAM" id="SSF51735">
    <property type="entry name" value="NAD(P)-binding Rossmann-fold domains"/>
    <property type="match status" value="1"/>
</dbReference>
<sequence length="260" mass="28016">MGLMKGKRGIIFGVANDRSIAWSIAEVCKREGAEIGITYLGEAMAKRVVPLGEKLGAAFTLSCDATDDAEIQAVIDASAEIWDGIDFIVHSVAYAKKEELKGKFYDTSKEGFQLAMTASVYTLISICRIAEPRLTDGAGILTMSYLGAERVMPHYNVMGVAKAALEASVRYLAVDMGQRGIRVNGISAGPIRTLAAAGISDFKEILNWNRDNAPMRRNISQQEVGESSLLFLSDMGSGVTGEIMHVDAGYHVVGMRAVDE</sequence>
<comment type="similarity">
    <text evidence="2 9">Belongs to the short-chain dehydrogenases/reductases (SDR) family. FabI subfamily.</text>
</comment>
<dbReference type="PANTHER" id="PTHR43159:SF2">
    <property type="entry name" value="ENOYL-[ACYL-CARRIER-PROTEIN] REDUCTASE [NADH], CHLOROPLASTIC"/>
    <property type="match status" value="1"/>
</dbReference>
<dbReference type="AlphaFoldDB" id="A0LDR2"/>
<name>A0LDR2_MAGMM</name>
<protein>
    <recommendedName>
        <fullName evidence="9">Enoyl-[acyl-carrier-protein] reductase [NADH]</fullName>
        <ecNumber evidence="9">1.3.1.9</ecNumber>
    </recommendedName>
</protein>
<evidence type="ECO:0000256" key="2">
    <source>
        <dbReference type="ARBA" id="ARBA00009233"/>
    </source>
</evidence>
<proteinExistence type="inferred from homology"/>
<evidence type="ECO:0000256" key="1">
    <source>
        <dbReference type="ARBA" id="ARBA00005194"/>
    </source>
</evidence>
<keyword evidence="6 9" id="KW-0520">NAD</keyword>
<keyword evidence="8 9" id="KW-0275">Fatty acid biosynthesis</keyword>
<dbReference type="CDD" id="cd05372">
    <property type="entry name" value="ENR_SDR"/>
    <property type="match status" value="1"/>
</dbReference>
<feature type="binding site" evidence="11">
    <location>
        <position position="95"/>
    </location>
    <ligand>
        <name>substrate</name>
    </ligand>
</feature>
<evidence type="ECO:0000256" key="7">
    <source>
        <dbReference type="ARBA" id="ARBA00023098"/>
    </source>
</evidence>
<keyword evidence="3 9" id="KW-0444">Lipid biosynthesis</keyword>
<dbReference type="Gene3D" id="3.40.50.720">
    <property type="entry name" value="NAD(P)-binding Rossmann-like Domain"/>
    <property type="match status" value="1"/>
</dbReference>
<feature type="binding site" evidence="12">
    <location>
        <position position="92"/>
    </location>
    <ligand>
        <name>NAD(+)</name>
        <dbReference type="ChEBI" id="CHEBI:57540"/>
    </ligand>
</feature>
<dbReference type="InterPro" id="IPR014358">
    <property type="entry name" value="Enoyl-ACP_Rdtase_NADH"/>
</dbReference>
<dbReference type="Proteomes" id="UP000002586">
    <property type="component" value="Chromosome"/>
</dbReference>
<evidence type="ECO:0000313" key="14">
    <source>
        <dbReference type="Proteomes" id="UP000002586"/>
    </source>
</evidence>
<feature type="binding site" evidence="12">
    <location>
        <position position="162"/>
    </location>
    <ligand>
        <name>NAD(+)</name>
        <dbReference type="ChEBI" id="CHEBI:57540"/>
    </ligand>
</feature>
<gene>
    <name evidence="13" type="ordered locus">Mmc1_3620</name>
</gene>
<evidence type="ECO:0000313" key="13">
    <source>
        <dbReference type="EMBL" id="ABK46105.1"/>
    </source>
</evidence>
<evidence type="ECO:0000256" key="6">
    <source>
        <dbReference type="ARBA" id="ARBA00023027"/>
    </source>
</evidence>
<feature type="binding site" evidence="12">
    <location>
        <begin position="191"/>
        <end position="195"/>
    </location>
    <ligand>
        <name>NAD(+)</name>
        <dbReference type="ChEBI" id="CHEBI:57540"/>
    </ligand>
</feature>
<evidence type="ECO:0000256" key="11">
    <source>
        <dbReference type="PIRSR" id="PIRSR000094-2"/>
    </source>
</evidence>
<comment type="catalytic activity">
    <reaction evidence="9">
        <text>a 2,3-saturated acyl-[ACP] + NAD(+) = a (2E)-enoyl-[ACP] + NADH + H(+)</text>
        <dbReference type="Rhea" id="RHEA:10240"/>
        <dbReference type="Rhea" id="RHEA-COMP:9925"/>
        <dbReference type="Rhea" id="RHEA-COMP:9926"/>
        <dbReference type="ChEBI" id="CHEBI:15378"/>
        <dbReference type="ChEBI" id="CHEBI:57540"/>
        <dbReference type="ChEBI" id="CHEBI:57945"/>
        <dbReference type="ChEBI" id="CHEBI:78784"/>
        <dbReference type="ChEBI" id="CHEBI:78785"/>
        <dbReference type="EC" id="1.3.1.9"/>
    </reaction>
</comment>
<organism evidence="13 14">
    <name type="scientific">Magnetococcus marinus (strain ATCC BAA-1437 / JCM 17883 / MC-1)</name>
    <dbReference type="NCBI Taxonomy" id="156889"/>
    <lineage>
        <taxon>Bacteria</taxon>
        <taxon>Pseudomonadati</taxon>
        <taxon>Pseudomonadota</taxon>
        <taxon>Magnetococcia</taxon>
        <taxon>Magnetococcales</taxon>
        <taxon>Magnetococcaceae</taxon>
        <taxon>Magnetococcus</taxon>
    </lineage>
</organism>
<evidence type="ECO:0000256" key="10">
    <source>
        <dbReference type="PIRSR" id="PIRSR000094-1"/>
    </source>
</evidence>
<feature type="active site" description="Proton acceptor" evidence="10">
    <location>
        <position position="155"/>
    </location>
</feature>
<evidence type="ECO:0000256" key="4">
    <source>
        <dbReference type="ARBA" id="ARBA00022832"/>
    </source>
</evidence>
<dbReference type="PIRSF" id="PIRSF000094">
    <property type="entry name" value="Enoyl-ACP_rdct"/>
    <property type="match status" value="1"/>
</dbReference>
<evidence type="ECO:0000256" key="12">
    <source>
        <dbReference type="PIRSR" id="PIRSR000094-3"/>
    </source>
</evidence>
<dbReference type="OrthoDB" id="9803628at2"/>
<reference evidence="14" key="1">
    <citation type="journal article" date="2009" name="Appl. Environ. Microbiol.">
        <title>Complete genome sequence of the chemolithoautotrophic marine magnetotactic coccus strain MC-1.</title>
        <authorList>
            <person name="Schubbe S."/>
            <person name="Williams T.J."/>
            <person name="Xie G."/>
            <person name="Kiss H.E."/>
            <person name="Brettin T.S."/>
            <person name="Martinez D."/>
            <person name="Ross C.A."/>
            <person name="Schuler D."/>
            <person name="Cox B.L."/>
            <person name="Nealson K.H."/>
            <person name="Bazylinski D.A."/>
        </authorList>
    </citation>
    <scope>NUCLEOTIDE SEQUENCE [LARGE SCALE GENOMIC DNA]</scope>
    <source>
        <strain evidence="14">ATCC BAA-1437 / JCM 17883 / MC-1</strain>
    </source>
</reference>